<evidence type="ECO:0000313" key="2">
    <source>
        <dbReference type="EMBL" id="AGY58997.1"/>
    </source>
</evidence>
<evidence type="ECO:0000313" key="3">
    <source>
        <dbReference type="Proteomes" id="UP000017396"/>
    </source>
</evidence>
<dbReference type="Gene3D" id="3.10.450.40">
    <property type="match status" value="1"/>
</dbReference>
<keyword evidence="3" id="KW-1185">Reference proteome</keyword>
<dbReference type="RefSeq" id="WP_023174207.1">
    <property type="nucleotide sequence ID" value="NC_022600.1"/>
</dbReference>
<accession>U5QJ42</accession>
<name>U5QJ42_GLOK1</name>
<reference evidence="2 3" key="1">
    <citation type="journal article" date="2013" name="PLoS ONE">
        <title>Cultivation and Complete Genome Sequencing of Gloeobacter kilaueensis sp. nov., from a Lava Cave in Kilauea Caldera, Hawai'i.</title>
        <authorList>
            <person name="Saw J.H."/>
            <person name="Schatz M."/>
            <person name="Brown M.V."/>
            <person name="Kunkel D.D."/>
            <person name="Foster J.S."/>
            <person name="Shick H."/>
            <person name="Christensen S."/>
            <person name="Hou S."/>
            <person name="Wan X."/>
            <person name="Donachie S.P."/>
        </authorList>
    </citation>
    <scope>NUCLEOTIDE SEQUENCE [LARGE SCALE GENOMIC DNA]</scope>
    <source>
        <strain evidence="3">JS</strain>
    </source>
</reference>
<protein>
    <submittedName>
        <fullName evidence="2">GPW/gp25 family protein</fullName>
    </submittedName>
</protein>
<feature type="domain" description="IraD/Gp25-like" evidence="1">
    <location>
        <begin position="33"/>
        <end position="121"/>
    </location>
</feature>
<evidence type="ECO:0000259" key="1">
    <source>
        <dbReference type="Pfam" id="PF04965"/>
    </source>
</evidence>
<dbReference type="KEGG" id="glj:GKIL_2751"/>
<proteinExistence type="predicted"/>
<dbReference type="Proteomes" id="UP000017396">
    <property type="component" value="Chromosome"/>
</dbReference>
<dbReference type="eggNOG" id="COG3628">
    <property type="taxonomic scope" value="Bacteria"/>
</dbReference>
<dbReference type="AlphaFoldDB" id="U5QJ42"/>
<dbReference type="Pfam" id="PF04965">
    <property type="entry name" value="GPW_gp25"/>
    <property type="match status" value="1"/>
</dbReference>
<dbReference type="PATRIC" id="fig|1183438.3.peg.2709"/>
<dbReference type="InterPro" id="IPR007048">
    <property type="entry name" value="IraD/Gp25-like"/>
</dbReference>
<dbReference type="EMBL" id="CP003587">
    <property type="protein sequence ID" value="AGY58997.1"/>
    <property type="molecule type" value="Genomic_DNA"/>
</dbReference>
<dbReference type="HOGENOM" id="CLU_133204_0_1_3"/>
<gene>
    <name evidence="2" type="ORF">GKIL_2751</name>
</gene>
<sequence>MEDSLSEKQRAYLGTGLAFPLRLNLQGGIQVSSAAQDVEEAIWIILRTGVGERVYRPNFGSRLADLAFAPLNTTTLLRIRMAVSEALEIWEPRIDLDEVLTEPDPVRGRVDIIIKYRLKGVPDPRSLVFPFYLNPQAETE</sequence>
<organism evidence="2 3">
    <name type="scientific">Gloeobacter kilaueensis (strain ATCC BAA-2537 / CCAP 1431/1 / ULC 316 / JS1)</name>
    <dbReference type="NCBI Taxonomy" id="1183438"/>
    <lineage>
        <taxon>Bacteria</taxon>
        <taxon>Bacillati</taxon>
        <taxon>Cyanobacteriota</taxon>
        <taxon>Cyanophyceae</taxon>
        <taxon>Gloeobacterales</taxon>
        <taxon>Gloeobacteraceae</taxon>
        <taxon>Gloeobacter</taxon>
    </lineage>
</organism>
<dbReference type="STRING" id="1183438.GKIL_2751"/>
<dbReference type="SUPFAM" id="SSF160719">
    <property type="entry name" value="gpW/gp25-like"/>
    <property type="match status" value="1"/>
</dbReference>